<accession>A0A5C8ZZT0</accession>
<organism evidence="1 2">
    <name type="scientific">Parahaliea maris</name>
    <dbReference type="NCBI Taxonomy" id="2716870"/>
    <lineage>
        <taxon>Bacteria</taxon>
        <taxon>Pseudomonadati</taxon>
        <taxon>Pseudomonadota</taxon>
        <taxon>Gammaproteobacteria</taxon>
        <taxon>Cellvibrionales</taxon>
        <taxon>Halieaceae</taxon>
        <taxon>Parahaliea</taxon>
    </lineage>
</organism>
<name>A0A5C8ZZT0_9GAMM</name>
<dbReference type="SUPFAM" id="SSF56935">
    <property type="entry name" value="Porins"/>
    <property type="match status" value="1"/>
</dbReference>
<evidence type="ECO:0000313" key="1">
    <source>
        <dbReference type="EMBL" id="TXS93998.1"/>
    </source>
</evidence>
<dbReference type="EMBL" id="VRZA01000003">
    <property type="protein sequence ID" value="TXS93998.1"/>
    <property type="molecule type" value="Genomic_DNA"/>
</dbReference>
<dbReference type="AlphaFoldDB" id="A0A5C8ZZT0"/>
<proteinExistence type="predicted"/>
<evidence type="ECO:0008006" key="3">
    <source>
        <dbReference type="Google" id="ProtNLM"/>
    </source>
</evidence>
<protein>
    <recommendedName>
        <fullName evidence="3">Outer membrane protein beta-barrel domain-containing protein</fullName>
    </recommendedName>
</protein>
<gene>
    <name evidence="1" type="ORF">FV139_10275</name>
</gene>
<sequence>MFQTSLSKPFATALTLSFTLTTLLPATSLAESLHPSLDDRHTFLAGAYFQESDPSIGARRNGQAGRNVKLDDLGADSDYVSWLAGYRWRFGERWSLALNANVFKADGRDSVERSFEFNGQTFEAGASLSSELNLNAYIADVMYSVYKSERAELQVGGGIHAFDYEIKFTGELNVDDASILRTSTTDDLLAPLPNLRLHGIYAFSPRWAVYGTFGWLSANIDAWDGRYLYANVATDYRLTKRLAVGLGYQAVSVEITHEGGHVESSLDITYQGPTLYMSYAF</sequence>
<evidence type="ECO:0000313" key="2">
    <source>
        <dbReference type="Proteomes" id="UP000321039"/>
    </source>
</evidence>
<dbReference type="RefSeq" id="WP_148068340.1">
    <property type="nucleotide sequence ID" value="NZ_VRZA01000003.1"/>
</dbReference>
<reference evidence="1 2" key="1">
    <citation type="submission" date="2019-08" db="EMBL/GenBank/DDBJ databases">
        <title>Parahaliea maris sp. nov., isolated from the surface seawater.</title>
        <authorList>
            <person name="Liu Y."/>
        </authorList>
    </citation>
    <scope>NUCLEOTIDE SEQUENCE [LARGE SCALE GENOMIC DNA]</scope>
    <source>
        <strain evidence="1 2">HSLHS9</strain>
    </source>
</reference>
<dbReference type="Proteomes" id="UP000321039">
    <property type="component" value="Unassembled WGS sequence"/>
</dbReference>
<keyword evidence="2" id="KW-1185">Reference proteome</keyword>
<comment type="caution">
    <text evidence="1">The sequence shown here is derived from an EMBL/GenBank/DDBJ whole genome shotgun (WGS) entry which is preliminary data.</text>
</comment>